<comment type="similarity">
    <text evidence="3">Belongs to the PMEI family.</text>
</comment>
<dbReference type="PANTHER" id="PTHR36710:SF13">
    <property type="entry name" value="PUTATIVE-RELATED"/>
    <property type="match status" value="1"/>
</dbReference>
<evidence type="ECO:0000313" key="7">
    <source>
        <dbReference type="Proteomes" id="UP000289738"/>
    </source>
</evidence>
<dbReference type="Proteomes" id="UP000289738">
    <property type="component" value="Chromosome B01"/>
</dbReference>
<evidence type="ECO:0000256" key="3">
    <source>
        <dbReference type="ARBA" id="ARBA00038471"/>
    </source>
</evidence>
<dbReference type="PANTHER" id="PTHR36710">
    <property type="entry name" value="PECTINESTERASE INHIBITOR-LIKE"/>
    <property type="match status" value="1"/>
</dbReference>
<dbReference type="InterPro" id="IPR006501">
    <property type="entry name" value="Pectinesterase_inhib_dom"/>
</dbReference>
<dbReference type="Gramene" id="arahy.Tifrunner.gnm2.ann2.Ah11g439300.1">
    <property type="protein sequence ID" value="arahy.Tifrunner.gnm2.ann2.Ah11g439300.1-CDS-1"/>
    <property type="gene ID" value="arahy.Tifrunner.gnm2.ann2.Ah11g439300"/>
</dbReference>
<evidence type="ECO:0000256" key="2">
    <source>
        <dbReference type="ARBA" id="ARBA00023157"/>
    </source>
</evidence>
<dbReference type="InterPro" id="IPR035513">
    <property type="entry name" value="Invertase/methylesterase_inhib"/>
</dbReference>
<feature type="chain" id="PRO_5019585412" description="Pectinesterase inhibitor domain-containing protein" evidence="4">
    <location>
        <begin position="26"/>
        <end position="172"/>
    </location>
</feature>
<accession>A0A445AWA7</accession>
<dbReference type="EMBL" id="SDMP01000011">
    <property type="protein sequence ID" value="RYR30724.1"/>
    <property type="molecule type" value="Genomic_DNA"/>
</dbReference>
<dbReference type="NCBIfam" id="TIGR01614">
    <property type="entry name" value="PME_inhib"/>
    <property type="match status" value="1"/>
</dbReference>
<dbReference type="SMART" id="SM00856">
    <property type="entry name" value="PMEI"/>
    <property type="match status" value="1"/>
</dbReference>
<reference evidence="6 7" key="1">
    <citation type="submission" date="2019-01" db="EMBL/GenBank/DDBJ databases">
        <title>Sequencing of cultivated peanut Arachis hypogaea provides insights into genome evolution and oil improvement.</title>
        <authorList>
            <person name="Chen X."/>
        </authorList>
    </citation>
    <scope>NUCLEOTIDE SEQUENCE [LARGE SCALE GENOMIC DNA]</scope>
    <source>
        <strain evidence="7">cv. Fuhuasheng</strain>
        <tissue evidence="6">Leaves</tissue>
    </source>
</reference>
<dbReference type="AlphaFoldDB" id="A0A445AWA7"/>
<keyword evidence="1 4" id="KW-0732">Signal</keyword>
<evidence type="ECO:0000259" key="5">
    <source>
        <dbReference type="SMART" id="SM00856"/>
    </source>
</evidence>
<feature type="domain" description="Pectinesterase inhibitor" evidence="5">
    <location>
        <begin position="25"/>
        <end position="168"/>
    </location>
</feature>
<dbReference type="Pfam" id="PF04043">
    <property type="entry name" value="PMEI"/>
    <property type="match status" value="1"/>
</dbReference>
<name>A0A445AWA7_ARAHY</name>
<feature type="signal peptide" evidence="4">
    <location>
        <begin position="1"/>
        <end position="25"/>
    </location>
</feature>
<dbReference type="GO" id="GO:0004857">
    <property type="term" value="F:enzyme inhibitor activity"/>
    <property type="evidence" value="ECO:0007669"/>
    <property type="project" value="InterPro"/>
</dbReference>
<evidence type="ECO:0000256" key="1">
    <source>
        <dbReference type="ARBA" id="ARBA00022729"/>
    </source>
</evidence>
<sequence>MKHFSLNTLLCIIVVASIAIAPCESDDKLITQTCSKTPYPAQCVSYIKADYKSKDVRDVPGLGIIMAQVLELKAHAPKDILFTLLGVGKRPDIQVQLKACLESYNFIINTAMPAAIDSFKIGKPRLAEDYANTAAIVVSKCEKRFNGKSPITNENNITHEIARILGAIAKQL</sequence>
<keyword evidence="7" id="KW-1185">Reference proteome</keyword>
<proteinExistence type="inferred from homology"/>
<evidence type="ECO:0000256" key="4">
    <source>
        <dbReference type="SAM" id="SignalP"/>
    </source>
</evidence>
<gene>
    <name evidence="6" type="ORF">Ahy_B01g055492</name>
</gene>
<dbReference type="OrthoDB" id="1918674at2759"/>
<comment type="caution">
    <text evidence="6">The sequence shown here is derived from an EMBL/GenBank/DDBJ whole genome shotgun (WGS) entry which is preliminary data.</text>
</comment>
<dbReference type="InterPro" id="IPR052421">
    <property type="entry name" value="PCW_Enzyme_Inhibitor"/>
</dbReference>
<dbReference type="SMR" id="A0A445AWA7"/>
<dbReference type="Gene3D" id="1.20.140.40">
    <property type="entry name" value="Invertase/pectin methylesterase inhibitor family protein"/>
    <property type="match status" value="1"/>
</dbReference>
<keyword evidence="2" id="KW-1015">Disulfide bond</keyword>
<dbReference type="SUPFAM" id="SSF101148">
    <property type="entry name" value="Plant invertase/pectin methylesterase inhibitor"/>
    <property type="match status" value="1"/>
</dbReference>
<evidence type="ECO:0000313" key="6">
    <source>
        <dbReference type="EMBL" id="RYR30724.1"/>
    </source>
</evidence>
<organism evidence="6 7">
    <name type="scientific">Arachis hypogaea</name>
    <name type="common">Peanut</name>
    <dbReference type="NCBI Taxonomy" id="3818"/>
    <lineage>
        <taxon>Eukaryota</taxon>
        <taxon>Viridiplantae</taxon>
        <taxon>Streptophyta</taxon>
        <taxon>Embryophyta</taxon>
        <taxon>Tracheophyta</taxon>
        <taxon>Spermatophyta</taxon>
        <taxon>Magnoliopsida</taxon>
        <taxon>eudicotyledons</taxon>
        <taxon>Gunneridae</taxon>
        <taxon>Pentapetalae</taxon>
        <taxon>rosids</taxon>
        <taxon>fabids</taxon>
        <taxon>Fabales</taxon>
        <taxon>Fabaceae</taxon>
        <taxon>Papilionoideae</taxon>
        <taxon>50 kb inversion clade</taxon>
        <taxon>dalbergioids sensu lato</taxon>
        <taxon>Dalbergieae</taxon>
        <taxon>Pterocarpus clade</taxon>
        <taxon>Arachis</taxon>
    </lineage>
</organism>
<protein>
    <recommendedName>
        <fullName evidence="5">Pectinesterase inhibitor domain-containing protein</fullName>
    </recommendedName>
</protein>